<evidence type="ECO:0000313" key="4">
    <source>
        <dbReference type="Proteomes" id="UP000008004"/>
    </source>
</evidence>
<dbReference type="EMBL" id="CP003322">
    <property type="protein sequence ID" value="AFC43442.1"/>
    <property type="molecule type" value="Genomic_DNA"/>
</dbReference>
<feature type="signal peptide" evidence="2">
    <location>
        <begin position="1"/>
        <end position="23"/>
    </location>
</feature>
<evidence type="ECO:0000313" key="3">
    <source>
        <dbReference type="EMBL" id="AFC43442.1"/>
    </source>
</evidence>
<feature type="chain" id="PRO_5038483838" description="RNA-binding protein" evidence="2">
    <location>
        <begin position="24"/>
        <end position="86"/>
    </location>
</feature>
<evidence type="ECO:0000256" key="1">
    <source>
        <dbReference type="SAM" id="MobiDB-lite"/>
    </source>
</evidence>
<organism evidence="3 4">
    <name type="scientific">Mycobacterium intracellulare (strain ATCC 13950 / DSM 43223 / JCM 6384 / NCTC 13025 / 3600)</name>
    <dbReference type="NCBI Taxonomy" id="487521"/>
    <lineage>
        <taxon>Bacteria</taxon>
        <taxon>Bacillati</taxon>
        <taxon>Actinomycetota</taxon>
        <taxon>Actinomycetes</taxon>
        <taxon>Mycobacteriales</taxon>
        <taxon>Mycobacteriaceae</taxon>
        <taxon>Mycobacterium</taxon>
        <taxon>Mycobacterium avium complex (MAC)</taxon>
    </lineage>
</organism>
<evidence type="ECO:0008006" key="5">
    <source>
        <dbReference type="Google" id="ProtNLM"/>
    </source>
</evidence>
<proteinExistence type="predicted"/>
<gene>
    <name evidence="3" type="ordered locus">OCU_22230</name>
</gene>
<dbReference type="PATRIC" id="fig|487521.10.peg.2232"/>
<sequence length="86" mass="8803">MQMNRRRGLAALLVFSGVGSVPAILTAAPSADRVEATVCVGAGRRISVSGCTNIADNIARYAPPPAVYAPLPEDETTAPPPPPPPP</sequence>
<accession>H8IVM4</accession>
<reference evidence="3 4" key="1">
    <citation type="journal article" date="2012" name="J. Bacteriol.">
        <title>Complete genome sequence of Mycobacterium intracellulare strain ATCC 13950T.</title>
        <authorList>
            <person name="Kim B.J."/>
            <person name="Choi B.S."/>
            <person name="Lim J.S."/>
            <person name="Choi I.Y."/>
            <person name="Lee J.H."/>
            <person name="Chun J."/>
            <person name="Kook Y.H."/>
            <person name="Kim B.J."/>
        </authorList>
    </citation>
    <scope>NUCLEOTIDE SEQUENCE [LARGE SCALE GENOMIC DNA]</scope>
    <source>
        <strain evidence="4">ATCC 13950 / DSM 43223 / JCM 6384 / NCTC 13025 / 3600</strain>
    </source>
</reference>
<dbReference type="eggNOG" id="ENOG5030339">
    <property type="taxonomic scope" value="Bacteria"/>
</dbReference>
<evidence type="ECO:0000256" key="2">
    <source>
        <dbReference type="SAM" id="SignalP"/>
    </source>
</evidence>
<dbReference type="HOGENOM" id="CLU_129809_1_0_11"/>
<feature type="region of interest" description="Disordered" evidence="1">
    <location>
        <begin position="65"/>
        <end position="86"/>
    </location>
</feature>
<name>H8IVM4_MYCIA</name>
<keyword evidence="2" id="KW-0732">Signal</keyword>
<dbReference type="Proteomes" id="UP000008004">
    <property type="component" value="Chromosome"/>
</dbReference>
<dbReference type="AlphaFoldDB" id="H8IVM4"/>
<protein>
    <recommendedName>
        <fullName evidence="5">RNA-binding protein</fullName>
    </recommendedName>
</protein>
<dbReference type="KEGG" id="mia:OCU_22230"/>